<evidence type="ECO:0008006" key="3">
    <source>
        <dbReference type="Google" id="ProtNLM"/>
    </source>
</evidence>
<dbReference type="Proteomes" id="UP000238157">
    <property type="component" value="Unassembled WGS sequence"/>
</dbReference>
<dbReference type="EMBL" id="PVTR01000001">
    <property type="protein sequence ID" value="PRY90710.1"/>
    <property type="molecule type" value="Genomic_DNA"/>
</dbReference>
<name>A0A2T0WVK3_9BACT</name>
<proteinExistence type="predicted"/>
<dbReference type="OrthoDB" id="9793307at2"/>
<comment type="caution">
    <text evidence="1">The sequence shown here is derived from an EMBL/GenBank/DDBJ whole genome shotgun (WGS) entry which is preliminary data.</text>
</comment>
<reference evidence="1 2" key="1">
    <citation type="submission" date="2018-03" db="EMBL/GenBank/DDBJ databases">
        <title>Genomic Encyclopedia of Archaeal and Bacterial Type Strains, Phase II (KMG-II): from individual species to whole genera.</title>
        <authorList>
            <person name="Goeker M."/>
        </authorList>
    </citation>
    <scope>NUCLEOTIDE SEQUENCE [LARGE SCALE GENOMIC DNA]</scope>
    <source>
        <strain evidence="1 2">DSM 27929</strain>
    </source>
</reference>
<accession>A0A2T0WVK3</accession>
<keyword evidence="2" id="KW-1185">Reference proteome</keyword>
<gene>
    <name evidence="1" type="ORF">CLW00_101375</name>
</gene>
<evidence type="ECO:0000313" key="1">
    <source>
        <dbReference type="EMBL" id="PRY90710.1"/>
    </source>
</evidence>
<protein>
    <recommendedName>
        <fullName evidence="3">Adhesin</fullName>
    </recommendedName>
</protein>
<evidence type="ECO:0000313" key="2">
    <source>
        <dbReference type="Proteomes" id="UP000238157"/>
    </source>
</evidence>
<organism evidence="1 2">
    <name type="scientific">Mongoliibacter ruber</name>
    <dbReference type="NCBI Taxonomy" id="1750599"/>
    <lineage>
        <taxon>Bacteria</taxon>
        <taxon>Pseudomonadati</taxon>
        <taxon>Bacteroidota</taxon>
        <taxon>Cytophagia</taxon>
        <taxon>Cytophagales</taxon>
        <taxon>Cyclobacteriaceae</taxon>
        <taxon>Mongoliibacter</taxon>
    </lineage>
</organism>
<sequence length="252" mass="28454">MKELNENTLVINDREQLKKYFRSGMLPTEKHFAILIDSMFNKVDDGINKDDKDGLMIFPAGDEEILLSFYDSLKDKKASWILVNGQGETKGIILKQKGEKDPTIFFQQGGFVGIGTNRPSQKLEVAGLIASQGREGVYKKGKVPADGKWHDVITELNGCQGFEIMAHAGKKEKGKYALTHATALSTYGNSKARISKTCAHYGFWWNRISCRWIGETKNYRLQIKTKSNYGEGAVITFRIAKLWDDSFLDEQE</sequence>
<dbReference type="AlphaFoldDB" id="A0A2T0WVK3"/>
<dbReference type="RefSeq" id="WP_106131935.1">
    <property type="nucleotide sequence ID" value="NZ_PVTR01000001.1"/>
</dbReference>